<gene>
    <name evidence="2" type="ORF">AMTR_s00165p00023150</name>
</gene>
<dbReference type="eggNOG" id="KOG1192">
    <property type="taxonomic scope" value="Eukaryota"/>
</dbReference>
<protein>
    <recommendedName>
        <fullName evidence="4">UDP-glycosyltransferases domain-containing protein</fullName>
    </recommendedName>
</protein>
<dbReference type="InterPro" id="IPR002213">
    <property type="entry name" value="UDP_glucos_trans"/>
</dbReference>
<reference evidence="3" key="1">
    <citation type="journal article" date="2013" name="Science">
        <title>The Amborella genome and the evolution of flowering plants.</title>
        <authorList>
            <consortium name="Amborella Genome Project"/>
        </authorList>
    </citation>
    <scope>NUCLEOTIDE SEQUENCE [LARGE SCALE GENOMIC DNA]</scope>
</reference>
<dbReference type="CDD" id="cd03784">
    <property type="entry name" value="GT1_Gtf-like"/>
    <property type="match status" value="1"/>
</dbReference>
<dbReference type="SUPFAM" id="SSF53756">
    <property type="entry name" value="UDP-Glycosyltransferase/glycogen phosphorylase"/>
    <property type="match status" value="1"/>
</dbReference>
<evidence type="ECO:0000313" key="2">
    <source>
        <dbReference type="EMBL" id="ERN11988.1"/>
    </source>
</evidence>
<dbReference type="PANTHER" id="PTHR48045">
    <property type="entry name" value="UDP-GLYCOSYLTRANSFERASE 72B1"/>
    <property type="match status" value="1"/>
</dbReference>
<dbReference type="PANTHER" id="PTHR48045:SF31">
    <property type="entry name" value="UDP-GLYCOSYLTRANSFERASE 76B1-LIKE"/>
    <property type="match status" value="1"/>
</dbReference>
<evidence type="ECO:0000256" key="1">
    <source>
        <dbReference type="ARBA" id="ARBA00022679"/>
    </source>
</evidence>
<keyword evidence="3" id="KW-1185">Reference proteome</keyword>
<name>W1PV71_AMBTC</name>
<keyword evidence="1" id="KW-0808">Transferase</keyword>
<dbReference type="GO" id="GO:0008194">
    <property type="term" value="F:UDP-glycosyltransferase activity"/>
    <property type="evidence" value="ECO:0007669"/>
    <property type="project" value="InterPro"/>
</dbReference>
<dbReference type="Proteomes" id="UP000017836">
    <property type="component" value="Unassembled WGS sequence"/>
</dbReference>
<dbReference type="HOGENOM" id="CLU_001724_1_3_1"/>
<evidence type="ECO:0008006" key="4">
    <source>
        <dbReference type="Google" id="ProtNLM"/>
    </source>
</evidence>
<dbReference type="Gramene" id="ERN11988">
    <property type="protein sequence ID" value="ERN11988"/>
    <property type="gene ID" value="AMTR_s00165p00023150"/>
</dbReference>
<proteinExistence type="predicted"/>
<evidence type="ECO:0000313" key="3">
    <source>
        <dbReference type="Proteomes" id="UP000017836"/>
    </source>
</evidence>
<dbReference type="Gene3D" id="3.40.50.2000">
    <property type="entry name" value="Glycogen Phosphorylase B"/>
    <property type="match status" value="1"/>
</dbReference>
<dbReference type="Pfam" id="PF00201">
    <property type="entry name" value="UDPGT"/>
    <property type="match status" value="1"/>
</dbReference>
<dbReference type="EMBL" id="KI392640">
    <property type="protein sequence ID" value="ERN11988.1"/>
    <property type="molecule type" value="Genomic_DNA"/>
</dbReference>
<dbReference type="OMA" id="QVTEMAC"/>
<sequence length="117" mass="13006">MDTSQVTEMACGLANSGHPFLWVMRPGSVSGFKAAELPSGFMDQVGSHGIVVRWAPQKEVLGHRAVGAFWTHCGWNSVIESVCAGVPMACWPRFGDQKVNARLVCEMWRVGWRWGEW</sequence>
<dbReference type="AlphaFoldDB" id="W1PV71"/>
<organism evidence="2 3">
    <name type="scientific">Amborella trichopoda</name>
    <dbReference type="NCBI Taxonomy" id="13333"/>
    <lineage>
        <taxon>Eukaryota</taxon>
        <taxon>Viridiplantae</taxon>
        <taxon>Streptophyta</taxon>
        <taxon>Embryophyta</taxon>
        <taxon>Tracheophyta</taxon>
        <taxon>Spermatophyta</taxon>
        <taxon>Magnoliopsida</taxon>
        <taxon>Amborellales</taxon>
        <taxon>Amborellaceae</taxon>
        <taxon>Amborella</taxon>
    </lineage>
</organism>
<accession>W1PV71</accession>